<reference evidence="3" key="1">
    <citation type="submission" date="2020-04" db="EMBL/GenBank/DDBJ databases">
        <authorList>
            <person name="Neveu A P."/>
        </authorList>
    </citation>
    <scope>NUCLEOTIDE SEQUENCE</scope>
    <source>
        <tissue evidence="3">Whole embryo</tissue>
    </source>
</reference>
<proteinExistence type="evidence at transcript level"/>
<evidence type="ECO:0000259" key="2">
    <source>
        <dbReference type="PROSITE" id="PS50888"/>
    </source>
</evidence>
<evidence type="ECO:0000313" key="3">
    <source>
        <dbReference type="EMBL" id="CAB3262457.1"/>
    </source>
</evidence>
<feature type="compositionally biased region" description="Basic and acidic residues" evidence="1">
    <location>
        <begin position="19"/>
        <end position="29"/>
    </location>
</feature>
<dbReference type="GO" id="GO:0046983">
    <property type="term" value="F:protein dimerization activity"/>
    <property type="evidence" value="ECO:0007669"/>
    <property type="project" value="InterPro"/>
</dbReference>
<feature type="region of interest" description="Disordered" evidence="1">
    <location>
        <begin position="18"/>
        <end position="49"/>
    </location>
</feature>
<gene>
    <name evidence="3" type="primary">LOC100179708</name>
</gene>
<protein>
    <submittedName>
        <fullName evidence="3">Uncharacterized protein LOC100179708</fullName>
    </submittedName>
</protein>
<dbReference type="Gene3D" id="4.10.280.10">
    <property type="entry name" value="Helix-loop-helix DNA-binding domain"/>
    <property type="match status" value="1"/>
</dbReference>
<dbReference type="EMBL" id="LR786664">
    <property type="protein sequence ID" value="CAB3262457.1"/>
    <property type="molecule type" value="mRNA"/>
</dbReference>
<name>A0A6F9DHT9_9ASCI</name>
<dbReference type="InterPro" id="IPR036638">
    <property type="entry name" value="HLH_DNA-bd_sf"/>
</dbReference>
<feature type="domain" description="BHLH" evidence="2">
    <location>
        <begin position="38"/>
        <end position="89"/>
    </location>
</feature>
<dbReference type="PROSITE" id="PS50888">
    <property type="entry name" value="BHLH"/>
    <property type="match status" value="1"/>
</dbReference>
<organism evidence="3">
    <name type="scientific">Phallusia mammillata</name>
    <dbReference type="NCBI Taxonomy" id="59560"/>
    <lineage>
        <taxon>Eukaryota</taxon>
        <taxon>Metazoa</taxon>
        <taxon>Chordata</taxon>
        <taxon>Tunicata</taxon>
        <taxon>Ascidiacea</taxon>
        <taxon>Phlebobranchia</taxon>
        <taxon>Ascidiidae</taxon>
        <taxon>Phallusia</taxon>
    </lineage>
</organism>
<dbReference type="AlphaFoldDB" id="A0A6F9DHT9"/>
<sequence>MVKSAKLIKMAISRQGITRMERSSPEKFSAKRSPLAKSQQSMKTMRKSNENEEIKLLFSRLREIVPTCTGSTSSNTTVVVEAAKYICKLQDLLQLQAPHLSPQDLRGLLEDHSTRETPENDVPVSRDVAQFR</sequence>
<dbReference type="SUPFAM" id="SSF47459">
    <property type="entry name" value="HLH, helix-loop-helix DNA-binding domain"/>
    <property type="match status" value="1"/>
</dbReference>
<evidence type="ECO:0000256" key="1">
    <source>
        <dbReference type="SAM" id="MobiDB-lite"/>
    </source>
</evidence>
<dbReference type="InterPro" id="IPR011598">
    <property type="entry name" value="bHLH_dom"/>
</dbReference>
<feature type="region of interest" description="Disordered" evidence="1">
    <location>
        <begin position="111"/>
        <end position="132"/>
    </location>
</feature>
<accession>A0A6F9DHT9</accession>